<proteinExistence type="predicted"/>
<name>A0ABP5U4F7_9ACTN</name>
<evidence type="ECO:0000313" key="2">
    <source>
        <dbReference type="Proteomes" id="UP001501170"/>
    </source>
</evidence>
<gene>
    <name evidence="1" type="ORF">GCM10009855_05990</name>
</gene>
<keyword evidence="2" id="KW-1185">Reference proteome</keyword>
<evidence type="ECO:0000313" key="1">
    <source>
        <dbReference type="EMBL" id="GAA2369480.1"/>
    </source>
</evidence>
<comment type="caution">
    <text evidence="1">The sequence shown here is derived from an EMBL/GenBank/DDBJ whole genome shotgun (WGS) entry which is preliminary data.</text>
</comment>
<dbReference type="EMBL" id="BAAARB010000002">
    <property type="protein sequence ID" value="GAA2369480.1"/>
    <property type="molecule type" value="Genomic_DNA"/>
</dbReference>
<accession>A0ABP5U4F7</accession>
<sequence length="144" mass="15115">MSAGSSAPPAERRAQGSPARILAVVAIIGSFERHPDLGCEGVVFLDEDSDACFQLLRDLPGGPRAGGYCVTTGASAPVYGGVVQWRRVGDDRFEFALAPRAARLFGDEVLSFRVVPGSGTTVAELAEHVERLLAGPGDYPGSRD</sequence>
<organism evidence="1 2">
    <name type="scientific">Gordonia cholesterolivorans</name>
    <dbReference type="NCBI Taxonomy" id="559625"/>
    <lineage>
        <taxon>Bacteria</taxon>
        <taxon>Bacillati</taxon>
        <taxon>Actinomycetota</taxon>
        <taxon>Actinomycetes</taxon>
        <taxon>Mycobacteriales</taxon>
        <taxon>Gordoniaceae</taxon>
        <taxon>Gordonia</taxon>
    </lineage>
</organism>
<reference evidence="2" key="1">
    <citation type="journal article" date="2019" name="Int. J. Syst. Evol. Microbiol.">
        <title>The Global Catalogue of Microorganisms (GCM) 10K type strain sequencing project: providing services to taxonomists for standard genome sequencing and annotation.</title>
        <authorList>
            <consortium name="The Broad Institute Genomics Platform"/>
            <consortium name="The Broad Institute Genome Sequencing Center for Infectious Disease"/>
            <person name="Wu L."/>
            <person name="Ma J."/>
        </authorList>
    </citation>
    <scope>NUCLEOTIDE SEQUENCE [LARGE SCALE GENOMIC DNA]</scope>
    <source>
        <strain evidence="2">JCM 16227</strain>
    </source>
</reference>
<dbReference type="Proteomes" id="UP001501170">
    <property type="component" value="Unassembled WGS sequence"/>
</dbReference>
<protein>
    <submittedName>
        <fullName evidence="1">Uncharacterized protein</fullName>
    </submittedName>
</protein>